<sequence length="16" mass="1728">MKSDLSASTFLSIRAT</sequence>
<name>A0A2P2NAU8_RHIMU</name>
<evidence type="ECO:0000313" key="1">
    <source>
        <dbReference type="EMBL" id="MBX39606.1"/>
    </source>
</evidence>
<organism evidence="1">
    <name type="scientific">Rhizophora mucronata</name>
    <name type="common">Asiatic mangrove</name>
    <dbReference type="NCBI Taxonomy" id="61149"/>
    <lineage>
        <taxon>Eukaryota</taxon>
        <taxon>Viridiplantae</taxon>
        <taxon>Streptophyta</taxon>
        <taxon>Embryophyta</taxon>
        <taxon>Tracheophyta</taxon>
        <taxon>Spermatophyta</taxon>
        <taxon>Magnoliopsida</taxon>
        <taxon>eudicotyledons</taxon>
        <taxon>Gunneridae</taxon>
        <taxon>Pentapetalae</taxon>
        <taxon>rosids</taxon>
        <taxon>fabids</taxon>
        <taxon>Malpighiales</taxon>
        <taxon>Rhizophoraceae</taxon>
        <taxon>Rhizophora</taxon>
    </lineage>
</organism>
<dbReference type="EMBL" id="GGEC01059122">
    <property type="protein sequence ID" value="MBX39606.1"/>
    <property type="molecule type" value="Transcribed_RNA"/>
</dbReference>
<proteinExistence type="predicted"/>
<reference evidence="1" key="1">
    <citation type="submission" date="2018-02" db="EMBL/GenBank/DDBJ databases">
        <title>Rhizophora mucronata_Transcriptome.</title>
        <authorList>
            <person name="Meera S.P."/>
            <person name="Sreeshan A."/>
            <person name="Augustine A."/>
        </authorList>
    </citation>
    <scope>NUCLEOTIDE SEQUENCE</scope>
    <source>
        <tissue evidence="1">Leaf</tissue>
    </source>
</reference>
<protein>
    <submittedName>
        <fullName evidence="1">Uncharacterized protein</fullName>
    </submittedName>
</protein>
<dbReference type="AlphaFoldDB" id="A0A2P2NAU8"/>
<accession>A0A2P2NAU8</accession>